<dbReference type="InterPro" id="IPR013656">
    <property type="entry name" value="PAS_4"/>
</dbReference>
<name>A0A7W9WDV8_9BACT</name>
<dbReference type="Gene3D" id="3.30.565.10">
    <property type="entry name" value="Histidine kinase-like ATPase, C-terminal domain"/>
    <property type="match status" value="1"/>
</dbReference>
<comment type="caution">
    <text evidence="10">The sequence shown here is derived from an EMBL/GenBank/DDBJ whole genome shotgun (WGS) entry which is preliminary data.</text>
</comment>
<dbReference type="InterPro" id="IPR050482">
    <property type="entry name" value="Sensor_HK_TwoCompSys"/>
</dbReference>
<evidence type="ECO:0000256" key="5">
    <source>
        <dbReference type="ARBA" id="ARBA00023012"/>
    </source>
</evidence>
<organism evidence="10 11">
    <name type="scientific">Hymenobacter luteus</name>
    <dbReference type="NCBI Taxonomy" id="1411122"/>
    <lineage>
        <taxon>Bacteria</taxon>
        <taxon>Pseudomonadati</taxon>
        <taxon>Bacteroidota</taxon>
        <taxon>Cytophagia</taxon>
        <taxon>Cytophagales</taxon>
        <taxon>Hymenobacteraceae</taxon>
        <taxon>Hymenobacter</taxon>
    </lineage>
</organism>
<dbReference type="PROSITE" id="PS50109">
    <property type="entry name" value="HIS_KIN"/>
    <property type="match status" value="1"/>
</dbReference>
<dbReference type="InterPro" id="IPR013655">
    <property type="entry name" value="PAS_fold_3"/>
</dbReference>
<dbReference type="SMART" id="SM00091">
    <property type="entry name" value="PAS"/>
    <property type="match status" value="5"/>
</dbReference>
<dbReference type="EC" id="2.7.13.3" evidence="2"/>
<dbReference type="NCBIfam" id="TIGR00229">
    <property type="entry name" value="sensory_box"/>
    <property type="match status" value="2"/>
</dbReference>
<dbReference type="PROSITE" id="PS50113">
    <property type="entry name" value="PAC"/>
    <property type="match status" value="2"/>
</dbReference>
<evidence type="ECO:0000256" key="1">
    <source>
        <dbReference type="ARBA" id="ARBA00000085"/>
    </source>
</evidence>
<dbReference type="AlphaFoldDB" id="A0A7W9WDV8"/>
<dbReference type="Gene3D" id="3.30.450.20">
    <property type="entry name" value="PAS domain"/>
    <property type="match status" value="4"/>
</dbReference>
<dbReference type="SUPFAM" id="SSF55785">
    <property type="entry name" value="PYP-like sensor domain (PAS domain)"/>
    <property type="match status" value="5"/>
</dbReference>
<evidence type="ECO:0000259" key="7">
    <source>
        <dbReference type="PROSITE" id="PS50109"/>
    </source>
</evidence>
<dbReference type="EMBL" id="JACHGG010000007">
    <property type="protein sequence ID" value="MBB6060950.1"/>
    <property type="molecule type" value="Genomic_DNA"/>
</dbReference>
<dbReference type="Pfam" id="PF08448">
    <property type="entry name" value="PAS_4"/>
    <property type="match status" value="1"/>
</dbReference>
<proteinExistence type="predicted"/>
<dbReference type="InterPro" id="IPR036890">
    <property type="entry name" value="HATPase_C_sf"/>
</dbReference>
<gene>
    <name evidence="10" type="ORF">HNQ93_003826</name>
</gene>
<accession>A0A7W9WDV8</accession>
<evidence type="ECO:0000256" key="6">
    <source>
        <dbReference type="SAM" id="Coils"/>
    </source>
</evidence>
<dbReference type="InterPro" id="IPR003594">
    <property type="entry name" value="HATPase_dom"/>
</dbReference>
<evidence type="ECO:0000259" key="9">
    <source>
        <dbReference type="PROSITE" id="PS50113"/>
    </source>
</evidence>
<evidence type="ECO:0000256" key="2">
    <source>
        <dbReference type="ARBA" id="ARBA00012438"/>
    </source>
</evidence>
<feature type="coiled-coil region" evidence="6">
    <location>
        <begin position="44"/>
        <end position="78"/>
    </location>
</feature>
<protein>
    <recommendedName>
        <fullName evidence="2">histidine kinase</fullName>
        <ecNumber evidence="2">2.7.13.3</ecNumber>
    </recommendedName>
</protein>
<evidence type="ECO:0000313" key="10">
    <source>
        <dbReference type="EMBL" id="MBB6060950.1"/>
    </source>
</evidence>
<dbReference type="Gene3D" id="2.10.70.100">
    <property type="match status" value="1"/>
</dbReference>
<dbReference type="PANTHER" id="PTHR24421">
    <property type="entry name" value="NITRATE/NITRITE SENSOR PROTEIN NARX-RELATED"/>
    <property type="match status" value="1"/>
</dbReference>
<dbReference type="SMART" id="SM00387">
    <property type="entry name" value="HATPase_c"/>
    <property type="match status" value="1"/>
</dbReference>
<dbReference type="Pfam" id="PF13188">
    <property type="entry name" value="PAS_8"/>
    <property type="match status" value="1"/>
</dbReference>
<dbReference type="InterPro" id="IPR035965">
    <property type="entry name" value="PAS-like_dom_sf"/>
</dbReference>
<dbReference type="Pfam" id="PF08447">
    <property type="entry name" value="PAS_3"/>
    <property type="match status" value="1"/>
</dbReference>
<keyword evidence="5" id="KW-0902">Two-component regulatory system</keyword>
<dbReference type="PROSITE" id="PS50112">
    <property type="entry name" value="PAS"/>
    <property type="match status" value="2"/>
</dbReference>
<feature type="domain" description="PAS" evidence="8">
    <location>
        <begin position="333"/>
        <end position="405"/>
    </location>
</feature>
<dbReference type="PRINTS" id="PR00344">
    <property type="entry name" value="BCTRLSENSOR"/>
</dbReference>
<keyword evidence="4" id="KW-0418">Kinase</keyword>
<keyword evidence="3" id="KW-0808">Transferase</keyword>
<evidence type="ECO:0000256" key="4">
    <source>
        <dbReference type="ARBA" id="ARBA00022777"/>
    </source>
</evidence>
<comment type="catalytic activity">
    <reaction evidence="1">
        <text>ATP + protein L-histidine = ADP + protein N-phospho-L-histidine.</text>
        <dbReference type="EC" id="2.7.13.3"/>
    </reaction>
</comment>
<dbReference type="CDD" id="cd16917">
    <property type="entry name" value="HATPase_UhpB-NarQ-NarX-like"/>
    <property type="match status" value="1"/>
</dbReference>
<dbReference type="CDD" id="cd00130">
    <property type="entry name" value="PAS"/>
    <property type="match status" value="3"/>
</dbReference>
<dbReference type="Proteomes" id="UP000532746">
    <property type="component" value="Unassembled WGS sequence"/>
</dbReference>
<keyword evidence="11" id="KW-1185">Reference proteome</keyword>
<feature type="domain" description="PAC" evidence="9">
    <location>
        <begin position="280"/>
        <end position="332"/>
    </location>
</feature>
<dbReference type="Pfam" id="PF13426">
    <property type="entry name" value="PAS_9"/>
    <property type="match status" value="1"/>
</dbReference>
<dbReference type="SUPFAM" id="SSF55874">
    <property type="entry name" value="ATPase domain of HSP90 chaperone/DNA topoisomerase II/histidine kinase"/>
    <property type="match status" value="1"/>
</dbReference>
<dbReference type="InterPro" id="IPR001610">
    <property type="entry name" value="PAC"/>
</dbReference>
<keyword evidence="6" id="KW-0175">Coiled coil</keyword>
<feature type="domain" description="PAC" evidence="9">
    <location>
        <begin position="408"/>
        <end position="460"/>
    </location>
</feature>
<dbReference type="InterPro" id="IPR005467">
    <property type="entry name" value="His_kinase_dom"/>
</dbReference>
<dbReference type="InterPro" id="IPR000014">
    <property type="entry name" value="PAS"/>
</dbReference>
<feature type="domain" description="Histidine kinase" evidence="7">
    <location>
        <begin position="721"/>
        <end position="908"/>
    </location>
</feature>
<dbReference type="GO" id="GO:0000160">
    <property type="term" value="P:phosphorelay signal transduction system"/>
    <property type="evidence" value="ECO:0007669"/>
    <property type="project" value="UniProtKB-KW"/>
</dbReference>
<dbReference type="InterPro" id="IPR000700">
    <property type="entry name" value="PAS-assoc_C"/>
</dbReference>
<sequence length="908" mass="101284">MSESENEPTPGTSRTEAAMRELRLRAERRQRVTSSLPPGTPATVQQLVQELQVHQIELEMQYEELLTAQAEMESSRNQYADLYEFAPVGYCTLTPQGEIEQLNLRASQLLGVPRQHAVGRRLAVYVAPHFRAELATYLEALTQLTQPPPVFVQLLTAPHAPQQVRLEGTLAAGPTPAGPPSLRLALIDVTEQHQARLALERSEQRFRILFERNQDGMLLLRDNHFLDCNEAALRLLGLRTKEDLLGRHAAAFSPEKQPNGQFSMLQANAYWDETLRRGFCRFEWCRLRSTGEEFWEDILLTTILDPKSDTPLVLATWRDITQEKQAAIRIRENEDRLRMALSASETGVWTIDYATDQVYWDLRSQTIFGRPFDPRPTPFQVVRDAIHPADLACVTEALQRSAREQAPFDLEHRIVWPDGTVRHVSAVGKIVQSTPGQPGRFVGLMRDITQRREAEEELNYKTQLLEHILVHLPVILSRLAADGTCLEVVGHGLRRLHVQDNELVGRSVFEVFPSLTEPTRRLLAGEQVAFLDVAALGGQTLYYQNYGFFDAQRQQAVLFAIDVTEAEQGRVQLQAEKEFTQSLLNNTVDCVVALDTDLRITAWNARMVALAGVPEAAALGRFFAEAHPSLGLIPEVVARVRQALAGEASALLNWTGPSGTLTLDLNFVPLRHQEAVTGVLVVGRDVTERNHMLAEATRLKLRQQQEVLSAILTTQEEERRRISESLHNGVGQLLYATRLTLDTLPPSEQLRTCQQLLSDAIRSTRAISFELTPSILEDFGLELALRELVKRIPPQALTIDLNLSGLEAALPRPLETTVYRSVQELLNNVIKHAQAREVFVQVAREDGMLHVSVEDDGVGVEDTSEAGPGNGIGLAGIRTRVGLLGGTFTLQSRPGRGTSITLTFPVTG</sequence>
<evidence type="ECO:0000256" key="3">
    <source>
        <dbReference type="ARBA" id="ARBA00022679"/>
    </source>
</evidence>
<dbReference type="SMART" id="SM00086">
    <property type="entry name" value="PAC"/>
    <property type="match status" value="3"/>
</dbReference>
<evidence type="ECO:0000313" key="11">
    <source>
        <dbReference type="Proteomes" id="UP000532746"/>
    </source>
</evidence>
<reference evidence="10 11" key="1">
    <citation type="submission" date="2020-08" db="EMBL/GenBank/DDBJ databases">
        <title>Genomic Encyclopedia of Type Strains, Phase IV (KMG-IV): sequencing the most valuable type-strain genomes for metagenomic binning, comparative biology and taxonomic classification.</title>
        <authorList>
            <person name="Goeker M."/>
        </authorList>
    </citation>
    <scope>NUCLEOTIDE SEQUENCE [LARGE SCALE GENOMIC DNA]</scope>
    <source>
        <strain evidence="10 11">DSM 26718</strain>
    </source>
</reference>
<dbReference type="GO" id="GO:0004673">
    <property type="term" value="F:protein histidine kinase activity"/>
    <property type="evidence" value="ECO:0007669"/>
    <property type="project" value="UniProtKB-EC"/>
</dbReference>
<dbReference type="InterPro" id="IPR004358">
    <property type="entry name" value="Sig_transdc_His_kin-like_C"/>
</dbReference>
<dbReference type="Pfam" id="PF02518">
    <property type="entry name" value="HATPase_c"/>
    <property type="match status" value="1"/>
</dbReference>
<evidence type="ECO:0000259" key="8">
    <source>
        <dbReference type="PROSITE" id="PS50112"/>
    </source>
</evidence>
<dbReference type="RefSeq" id="WP_183405040.1">
    <property type="nucleotide sequence ID" value="NZ_JACHGG010000007.1"/>
</dbReference>
<feature type="domain" description="PAS" evidence="8">
    <location>
        <begin position="576"/>
        <end position="621"/>
    </location>
</feature>